<evidence type="ECO:0000313" key="3">
    <source>
        <dbReference type="EMBL" id="MFC4906182.1"/>
    </source>
</evidence>
<reference evidence="4" key="1">
    <citation type="journal article" date="2019" name="Int. J. Syst. Evol. Microbiol.">
        <title>The Global Catalogue of Microorganisms (GCM) 10K type strain sequencing project: providing services to taxonomists for standard genome sequencing and annotation.</title>
        <authorList>
            <consortium name="The Broad Institute Genomics Platform"/>
            <consortium name="The Broad Institute Genome Sequencing Center for Infectious Disease"/>
            <person name="Wu L."/>
            <person name="Ma J."/>
        </authorList>
    </citation>
    <scope>NUCLEOTIDE SEQUENCE [LARGE SCALE GENOMIC DNA]</scope>
    <source>
        <strain evidence="4">KLKA75</strain>
    </source>
</reference>
<organism evidence="3 4">
    <name type="scientific">Actinomadura gamaensis</name>
    <dbReference type="NCBI Taxonomy" id="1763541"/>
    <lineage>
        <taxon>Bacteria</taxon>
        <taxon>Bacillati</taxon>
        <taxon>Actinomycetota</taxon>
        <taxon>Actinomycetes</taxon>
        <taxon>Streptosporangiales</taxon>
        <taxon>Thermomonosporaceae</taxon>
        <taxon>Actinomadura</taxon>
    </lineage>
</organism>
<dbReference type="SUPFAM" id="SSF47413">
    <property type="entry name" value="lambda repressor-like DNA-binding domains"/>
    <property type="match status" value="1"/>
</dbReference>
<evidence type="ECO:0000259" key="2">
    <source>
        <dbReference type="PROSITE" id="PS50943"/>
    </source>
</evidence>
<accession>A0ABV9TQ13</accession>
<evidence type="ECO:0000313" key="4">
    <source>
        <dbReference type="Proteomes" id="UP001595872"/>
    </source>
</evidence>
<gene>
    <name evidence="3" type="ORF">ACFPCY_02525</name>
</gene>
<evidence type="ECO:0000256" key="1">
    <source>
        <dbReference type="SAM" id="MobiDB-lite"/>
    </source>
</evidence>
<dbReference type="EMBL" id="JBHSIT010000001">
    <property type="protein sequence ID" value="MFC4906182.1"/>
    <property type="molecule type" value="Genomic_DNA"/>
</dbReference>
<feature type="domain" description="HTH cro/C1-type" evidence="2">
    <location>
        <begin position="61"/>
        <end position="97"/>
    </location>
</feature>
<dbReference type="PROSITE" id="PS50943">
    <property type="entry name" value="HTH_CROC1"/>
    <property type="match status" value="1"/>
</dbReference>
<protein>
    <recommendedName>
        <fullName evidence="2">HTH cro/C1-type domain-containing protein</fullName>
    </recommendedName>
</protein>
<name>A0ABV9TQ13_9ACTN</name>
<dbReference type="Proteomes" id="UP001595872">
    <property type="component" value="Unassembled WGS sequence"/>
</dbReference>
<dbReference type="InterPro" id="IPR001387">
    <property type="entry name" value="Cro/C1-type_HTH"/>
</dbReference>
<dbReference type="InterPro" id="IPR010982">
    <property type="entry name" value="Lambda_DNA-bd_dom_sf"/>
</dbReference>
<sequence length="175" mass="18762">METTGTETDAETGRDGKPPTPGAMLADKVEWLIQNMWPADAPAPRNNVETASAIAHATGEDISSTTVWKLRTGRQDNPQLRTLTALATFFGVPIGYFGFASEAGPIDDDLTFKALRREVEEGVVRTDVLRALVDLSPQSRWLVDEMILAAARADAERAAAGRRAAAPSGEAEEPA</sequence>
<dbReference type="RefSeq" id="WP_378251897.1">
    <property type="nucleotide sequence ID" value="NZ_JBHSIT010000001.1"/>
</dbReference>
<keyword evidence="4" id="KW-1185">Reference proteome</keyword>
<proteinExistence type="predicted"/>
<comment type="caution">
    <text evidence="3">The sequence shown here is derived from an EMBL/GenBank/DDBJ whole genome shotgun (WGS) entry which is preliminary data.</text>
</comment>
<feature type="region of interest" description="Disordered" evidence="1">
    <location>
        <begin position="1"/>
        <end position="23"/>
    </location>
</feature>
<dbReference type="Gene3D" id="1.10.260.40">
    <property type="entry name" value="lambda repressor-like DNA-binding domains"/>
    <property type="match status" value="1"/>
</dbReference>